<proteinExistence type="predicted"/>
<accession>M9MB80</accession>
<dbReference type="EMBL" id="DF196773">
    <property type="protein sequence ID" value="GAC72258.1"/>
    <property type="molecule type" value="Genomic_DNA"/>
</dbReference>
<evidence type="ECO:0000256" key="1">
    <source>
        <dbReference type="SAM" id="SignalP"/>
    </source>
</evidence>
<feature type="chain" id="PRO_5004100425" evidence="1">
    <location>
        <begin position="29"/>
        <end position="154"/>
    </location>
</feature>
<sequence>MFNLRLPSFSRLVVAAVLCAMLVVSTSAGLIPNVVSSTEFVAHTKGGLVRAFESDGKWLVEGFEDALDNAVPLRKSSSFGRMLPGHEVTFTPTTSGVTVHNPDSRFHTIRFAGSAQTWLLSPRSKQTFDGITKLQAQRARLFKLKPDAQINYAE</sequence>
<reference evidence="3" key="1">
    <citation type="journal article" date="2013" name="Genome Announc.">
        <title>Genome sequence of the basidiomycetous yeast Pseudozyma antarctica T-34, a producer of the glycolipid biosurfactants mannosylerythritol lipids.</title>
        <authorList>
            <person name="Morita T."/>
            <person name="Koike H."/>
            <person name="Koyama Y."/>
            <person name="Hagiwara H."/>
            <person name="Ito E."/>
            <person name="Fukuoka T."/>
            <person name="Imura T."/>
            <person name="Machida M."/>
            <person name="Kitamoto D."/>
        </authorList>
    </citation>
    <scope>NUCLEOTIDE SEQUENCE [LARGE SCALE GENOMIC DNA]</scope>
    <source>
        <strain evidence="3">T-34</strain>
    </source>
</reference>
<dbReference type="AlphaFoldDB" id="M9MB80"/>
<dbReference type="OrthoDB" id="10252049at2759"/>
<dbReference type="Proteomes" id="UP000011976">
    <property type="component" value="Unassembled WGS sequence"/>
</dbReference>
<organism evidence="2 3">
    <name type="scientific">Pseudozyma antarctica (strain T-34)</name>
    <name type="common">Yeast</name>
    <name type="synonym">Candida antarctica</name>
    <dbReference type="NCBI Taxonomy" id="1151754"/>
    <lineage>
        <taxon>Eukaryota</taxon>
        <taxon>Fungi</taxon>
        <taxon>Dikarya</taxon>
        <taxon>Basidiomycota</taxon>
        <taxon>Ustilaginomycotina</taxon>
        <taxon>Ustilaginomycetes</taxon>
        <taxon>Ustilaginales</taxon>
        <taxon>Ustilaginaceae</taxon>
        <taxon>Moesziomyces</taxon>
    </lineage>
</organism>
<feature type="signal peptide" evidence="1">
    <location>
        <begin position="1"/>
        <end position="28"/>
    </location>
</feature>
<keyword evidence="1" id="KW-0732">Signal</keyword>
<gene>
    <name evidence="2" type="ORF">PANT_7c00011</name>
</gene>
<protein>
    <submittedName>
        <fullName evidence="2">Uncharacterized protein</fullName>
    </submittedName>
</protein>
<evidence type="ECO:0000313" key="2">
    <source>
        <dbReference type="EMBL" id="GAC72258.1"/>
    </source>
</evidence>
<name>M9MB80_PSEA3</name>
<evidence type="ECO:0000313" key="3">
    <source>
        <dbReference type="Proteomes" id="UP000011976"/>
    </source>
</evidence>